<dbReference type="Proteomes" id="UP000789739">
    <property type="component" value="Unassembled WGS sequence"/>
</dbReference>
<gene>
    <name evidence="1" type="ORF">PBRASI_LOCUS9609</name>
</gene>
<sequence length="848" mass="96013">MGPKAWYKLVKPQSDWDKVPLADVVDVADLKKQIKKEASPALDAFSASRLILAASKIDNKDASSAVEFDAESSLESILKRLGVEQTPSVHQSFADNIRLFINAPDVAITGVVDWKDPTSILKWIKQYERPVDVKQAQLVTSFGSIFPLLRREDTLNTLWNGTPDRNGVFERFKRHHQTDRTQHPIPFLACGPGTGKSRFLQEVGKMLLEKAKFCNDEKVKNGFANMLAVNITYGNGTPAAKTDVDIGGEASVATRLLYEYFISTNIPAIKPKAKIEDIQNIQGVSDLRLMTAIDVIKSDFISRGISTGPSVLILGIDEVSILHKLDKETLRQVVHVVGRISCHAMDPFCIPIMAGTIQGPVEAMVTESTYRLLLPPLPLLTDGDVINIGSKLRFTEGNKVLRLTEDYLKDDILFRRSISDIGGMARAVEGFYSYFMNQMRTIDEIPEEDKALTETLRNVDVVVVMQRLASHLDNLYPFADYADLATPVLAKAILDIPVDIRENIEVGETAISYKDLRTTGIINLEPIGQFDRYYVRVPFMWLMLLVKACAVKSRHSPWKFLKDFINPTQDISWGGWERFNVQFLALRLCLFSILERKTVTLEELFSGAEFGPNFPDFEVEIPDHRRVTVHQLLDQFPNYETVTDLTGTERANLLQEFHKLFINAKTGPIDGFMQLRISQGSAIAKSLNLSLQMKMAEEYDSKKLRILNQTEVGAELSKFGKVNDTLKDRCQDLECAFGIFSNRRKAENLELYDGVEYEIEVIKLKIKKKEIRKTRVNAFLIHRGNFKKYYGHTFGGRAQFSVSSRLYINSAPLHHIQHIPDVGPATCKKILEERKRKRFEDDEDLMLR</sequence>
<proteinExistence type="predicted"/>
<dbReference type="EMBL" id="CAJVPI010002193">
    <property type="protein sequence ID" value="CAG8637900.1"/>
    <property type="molecule type" value="Genomic_DNA"/>
</dbReference>
<feature type="non-terminal residue" evidence="1">
    <location>
        <position position="1"/>
    </location>
</feature>
<protein>
    <submittedName>
        <fullName evidence="1">2786_t:CDS:1</fullName>
    </submittedName>
</protein>
<evidence type="ECO:0000313" key="1">
    <source>
        <dbReference type="EMBL" id="CAG8637900.1"/>
    </source>
</evidence>
<comment type="caution">
    <text evidence="1">The sequence shown here is derived from an EMBL/GenBank/DDBJ whole genome shotgun (WGS) entry which is preliminary data.</text>
</comment>
<keyword evidence="2" id="KW-1185">Reference proteome</keyword>
<accession>A0A9N9DDZ5</accession>
<evidence type="ECO:0000313" key="2">
    <source>
        <dbReference type="Proteomes" id="UP000789739"/>
    </source>
</evidence>
<reference evidence="1" key="1">
    <citation type="submission" date="2021-06" db="EMBL/GenBank/DDBJ databases">
        <authorList>
            <person name="Kallberg Y."/>
            <person name="Tangrot J."/>
            <person name="Rosling A."/>
        </authorList>
    </citation>
    <scope>NUCLEOTIDE SEQUENCE</scope>
    <source>
        <strain evidence="1">BR232B</strain>
    </source>
</reference>
<name>A0A9N9DDZ5_9GLOM</name>
<dbReference type="OrthoDB" id="2397966at2759"/>
<dbReference type="Gene3D" id="1.10.150.280">
    <property type="entry name" value="AF1531-like domain"/>
    <property type="match status" value="1"/>
</dbReference>
<organism evidence="1 2">
    <name type="scientific">Paraglomus brasilianum</name>
    <dbReference type="NCBI Taxonomy" id="144538"/>
    <lineage>
        <taxon>Eukaryota</taxon>
        <taxon>Fungi</taxon>
        <taxon>Fungi incertae sedis</taxon>
        <taxon>Mucoromycota</taxon>
        <taxon>Glomeromycotina</taxon>
        <taxon>Glomeromycetes</taxon>
        <taxon>Paraglomerales</taxon>
        <taxon>Paraglomeraceae</taxon>
        <taxon>Paraglomus</taxon>
    </lineage>
</organism>
<dbReference type="AlphaFoldDB" id="A0A9N9DDZ5"/>
<dbReference type="SUPFAM" id="SSF160975">
    <property type="entry name" value="AF1531-like"/>
    <property type="match status" value="1"/>
</dbReference>